<organism evidence="2 3">
    <name type="scientific">Vitrella brassicaformis (strain CCMP3155)</name>
    <dbReference type="NCBI Taxonomy" id="1169540"/>
    <lineage>
        <taxon>Eukaryota</taxon>
        <taxon>Sar</taxon>
        <taxon>Alveolata</taxon>
        <taxon>Colpodellida</taxon>
        <taxon>Vitrellaceae</taxon>
        <taxon>Vitrella</taxon>
    </lineage>
</organism>
<proteinExistence type="predicted"/>
<protein>
    <submittedName>
        <fullName evidence="2">Uncharacterized protein</fullName>
    </submittedName>
</protein>
<evidence type="ECO:0000313" key="2">
    <source>
        <dbReference type="EMBL" id="CEM17506.1"/>
    </source>
</evidence>
<dbReference type="InParanoid" id="A0A0G4FST6"/>
<evidence type="ECO:0000256" key="1">
    <source>
        <dbReference type="SAM" id="MobiDB-lite"/>
    </source>
</evidence>
<sequence length="95" mass="10032">MHQVMHAAAAKVAAPKAASGSTQLLINSVPPGAPLPHANSQKPCPYINSQADIRRHEPTAANTCLRITSLLRMAPTRDPPIEEDSLRGCLVGPCT</sequence>
<dbReference type="EMBL" id="CDMY01000489">
    <property type="protein sequence ID" value="CEM17506.1"/>
    <property type="molecule type" value="Genomic_DNA"/>
</dbReference>
<dbReference type="VEuPathDB" id="CryptoDB:Vbra_16042"/>
<feature type="compositionally biased region" description="Low complexity" evidence="1">
    <location>
        <begin position="7"/>
        <end position="18"/>
    </location>
</feature>
<dbReference type="AlphaFoldDB" id="A0A0G4FST6"/>
<name>A0A0G4FST6_VITBC</name>
<evidence type="ECO:0000313" key="3">
    <source>
        <dbReference type="Proteomes" id="UP000041254"/>
    </source>
</evidence>
<keyword evidence="3" id="KW-1185">Reference proteome</keyword>
<feature type="region of interest" description="Disordered" evidence="1">
    <location>
        <begin position="1"/>
        <end position="43"/>
    </location>
</feature>
<dbReference type="Proteomes" id="UP000041254">
    <property type="component" value="Unassembled WGS sequence"/>
</dbReference>
<accession>A0A0G4FST6</accession>
<gene>
    <name evidence="2" type="ORF">Vbra_16042</name>
</gene>
<reference evidence="2 3" key="1">
    <citation type="submission" date="2014-11" db="EMBL/GenBank/DDBJ databases">
        <authorList>
            <person name="Zhu J."/>
            <person name="Qi W."/>
            <person name="Song R."/>
        </authorList>
    </citation>
    <scope>NUCLEOTIDE SEQUENCE [LARGE SCALE GENOMIC DNA]</scope>
</reference>